<proteinExistence type="predicted"/>
<dbReference type="AlphaFoldDB" id="A0A423WUZ3"/>
<sequence>MKIFIITVSIAQLVAWFCFFTSGFQFNPSTTSISTLEKRTADVQFNQGANGGGAQRRCNDISYTPGKPEDKIWGVDCDALLANKTDLHGIYMFQDWKFDGEYSMLWSYGTCNIGVYRSDQKNSYTQVGDDDLRTIITYCNKYLRSSYTMVKTVTGTMSCAGLQGDGNAAMNWTLRAGS</sequence>
<accession>A0A423WUZ3</accession>
<reference evidence="2 3" key="1">
    <citation type="submission" date="2015-09" db="EMBL/GenBank/DDBJ databases">
        <title>Host preference determinants of Valsa canker pathogens revealed by comparative genomics.</title>
        <authorList>
            <person name="Yin Z."/>
            <person name="Huang L."/>
        </authorList>
    </citation>
    <scope>NUCLEOTIDE SEQUENCE [LARGE SCALE GENOMIC DNA]</scope>
    <source>
        <strain evidence="2 3">03-1</strain>
    </source>
</reference>
<keyword evidence="3" id="KW-1185">Reference proteome</keyword>
<evidence type="ECO:0000313" key="3">
    <source>
        <dbReference type="Proteomes" id="UP000283895"/>
    </source>
</evidence>
<dbReference type="OrthoDB" id="5210923at2759"/>
<dbReference type="EMBL" id="LKEA01000008">
    <property type="protein sequence ID" value="ROW07376.1"/>
    <property type="molecule type" value="Genomic_DNA"/>
</dbReference>
<feature type="domain" description="Ecp2 effector protein-like" evidence="1">
    <location>
        <begin position="58"/>
        <end position="159"/>
    </location>
</feature>
<dbReference type="InterPro" id="IPR029226">
    <property type="entry name" value="Ecp2-like"/>
</dbReference>
<dbReference type="Proteomes" id="UP000283895">
    <property type="component" value="Unassembled WGS sequence"/>
</dbReference>
<evidence type="ECO:0000313" key="2">
    <source>
        <dbReference type="EMBL" id="ROW07376.1"/>
    </source>
</evidence>
<name>A0A423WUZ3_9PEZI</name>
<organism evidence="2 3">
    <name type="scientific">Cytospora schulzeri</name>
    <dbReference type="NCBI Taxonomy" id="448051"/>
    <lineage>
        <taxon>Eukaryota</taxon>
        <taxon>Fungi</taxon>
        <taxon>Dikarya</taxon>
        <taxon>Ascomycota</taxon>
        <taxon>Pezizomycotina</taxon>
        <taxon>Sordariomycetes</taxon>
        <taxon>Sordariomycetidae</taxon>
        <taxon>Diaporthales</taxon>
        <taxon>Cytosporaceae</taxon>
        <taxon>Cytospora</taxon>
    </lineage>
</organism>
<dbReference type="Pfam" id="PF14856">
    <property type="entry name" value="Hce2"/>
    <property type="match status" value="1"/>
</dbReference>
<protein>
    <recommendedName>
        <fullName evidence="1">Ecp2 effector protein-like domain-containing protein</fullName>
    </recommendedName>
</protein>
<gene>
    <name evidence="2" type="ORF">VMCG_03783</name>
</gene>
<evidence type="ECO:0000259" key="1">
    <source>
        <dbReference type="Pfam" id="PF14856"/>
    </source>
</evidence>
<comment type="caution">
    <text evidence="2">The sequence shown here is derived from an EMBL/GenBank/DDBJ whole genome shotgun (WGS) entry which is preliminary data.</text>
</comment>